<sequence>MGTVHHMLLYGCQLPGSSQEVWNCGEMVRDVEEDQHNPCKAGSQVVKV</sequence>
<name>T1I754_RHOPR</name>
<dbReference type="GO" id="GO:0005507">
    <property type="term" value="F:copper ion binding"/>
    <property type="evidence" value="ECO:0007669"/>
    <property type="project" value="InterPro"/>
</dbReference>
<dbReference type="Proteomes" id="UP000015103">
    <property type="component" value="Unassembled WGS sequence"/>
</dbReference>
<dbReference type="SUPFAM" id="SSF49742">
    <property type="entry name" value="PHM/PNGase F"/>
    <property type="match status" value="1"/>
</dbReference>
<dbReference type="GO" id="GO:0016715">
    <property type="term" value="F:oxidoreductase activity, acting on paired donors, with incorporation or reduction of molecular oxygen, reduced ascorbate as one donor, and incorporation of one atom of oxygen"/>
    <property type="evidence" value="ECO:0007669"/>
    <property type="project" value="InterPro"/>
</dbReference>
<accession>T1I754</accession>
<dbReference type="InParanoid" id="T1I754"/>
<dbReference type="InterPro" id="IPR036939">
    <property type="entry name" value="Cu2_ascorb_mOase_N_sf"/>
</dbReference>
<dbReference type="Gene3D" id="2.60.120.310">
    <property type="entry name" value="Copper type II, ascorbate-dependent monooxygenase, N-terminal domain"/>
    <property type="match status" value="1"/>
</dbReference>
<dbReference type="AlphaFoldDB" id="T1I754"/>
<evidence type="ECO:0000313" key="2">
    <source>
        <dbReference type="Proteomes" id="UP000015103"/>
    </source>
</evidence>
<dbReference type="HOGENOM" id="CLU_3160538_0_0_1"/>
<protein>
    <submittedName>
        <fullName evidence="1">Uncharacterized protein</fullName>
    </submittedName>
</protein>
<keyword evidence="2" id="KW-1185">Reference proteome</keyword>
<dbReference type="EnsemblMetazoa" id="RPRC012126-RA">
    <property type="protein sequence ID" value="RPRC012126-PA"/>
    <property type="gene ID" value="RPRC012126"/>
</dbReference>
<dbReference type="VEuPathDB" id="VectorBase:RPRC012126"/>
<evidence type="ECO:0000313" key="1">
    <source>
        <dbReference type="EnsemblMetazoa" id="RPRC012126-PA"/>
    </source>
</evidence>
<dbReference type="EMBL" id="ACPB03006289">
    <property type="status" value="NOT_ANNOTATED_CDS"/>
    <property type="molecule type" value="Genomic_DNA"/>
</dbReference>
<dbReference type="InterPro" id="IPR008977">
    <property type="entry name" value="PHM/PNGase_F_dom_sf"/>
</dbReference>
<organism evidence="1 2">
    <name type="scientific">Rhodnius prolixus</name>
    <name type="common">Triatomid bug</name>
    <dbReference type="NCBI Taxonomy" id="13249"/>
    <lineage>
        <taxon>Eukaryota</taxon>
        <taxon>Metazoa</taxon>
        <taxon>Ecdysozoa</taxon>
        <taxon>Arthropoda</taxon>
        <taxon>Hexapoda</taxon>
        <taxon>Insecta</taxon>
        <taxon>Pterygota</taxon>
        <taxon>Neoptera</taxon>
        <taxon>Paraneoptera</taxon>
        <taxon>Hemiptera</taxon>
        <taxon>Heteroptera</taxon>
        <taxon>Panheteroptera</taxon>
        <taxon>Cimicomorpha</taxon>
        <taxon>Reduviidae</taxon>
        <taxon>Triatominae</taxon>
        <taxon>Rhodnius</taxon>
    </lineage>
</organism>
<proteinExistence type="predicted"/>
<reference evidence="1" key="1">
    <citation type="submission" date="2015-05" db="UniProtKB">
        <authorList>
            <consortium name="EnsemblMetazoa"/>
        </authorList>
    </citation>
    <scope>IDENTIFICATION</scope>
</reference>